<feature type="compositionally biased region" description="Basic and acidic residues" evidence="1">
    <location>
        <begin position="73"/>
        <end position="92"/>
    </location>
</feature>
<feature type="compositionally biased region" description="Basic residues" evidence="1">
    <location>
        <begin position="93"/>
        <end position="103"/>
    </location>
</feature>
<evidence type="ECO:0000313" key="2">
    <source>
        <dbReference type="EMBL" id="KAK0515091.1"/>
    </source>
</evidence>
<accession>A0AA39R7W6</accession>
<evidence type="ECO:0000256" key="1">
    <source>
        <dbReference type="SAM" id="MobiDB-lite"/>
    </source>
</evidence>
<keyword evidence="3" id="KW-1185">Reference proteome</keyword>
<evidence type="ECO:0000313" key="3">
    <source>
        <dbReference type="Proteomes" id="UP001166286"/>
    </source>
</evidence>
<dbReference type="EMBL" id="JAFEKC020000004">
    <property type="protein sequence ID" value="KAK0515091.1"/>
    <property type="molecule type" value="Genomic_DNA"/>
</dbReference>
<proteinExistence type="predicted"/>
<sequence>MASTRETRSATGKSAPRKLFTIEPTTTTTRKTKTKTTTKTTGKPKANMSKPRAKATSTGRVEKKAPAKKRKTSVGDKVKGLVEKAEGKIERKPGKKAAGTKKIKGTDGKGRPKKTAAVI</sequence>
<protein>
    <submittedName>
        <fullName evidence="2">Uncharacterized protein</fullName>
    </submittedName>
</protein>
<name>A0AA39R7W6_9LECA</name>
<comment type="caution">
    <text evidence="2">The sequence shown here is derived from an EMBL/GenBank/DDBJ whole genome shotgun (WGS) entry which is preliminary data.</text>
</comment>
<gene>
    <name evidence="2" type="ORF">JMJ35_002470</name>
</gene>
<dbReference type="AlphaFoldDB" id="A0AA39R7W6"/>
<dbReference type="Proteomes" id="UP001166286">
    <property type="component" value="Unassembled WGS sequence"/>
</dbReference>
<reference evidence="2" key="1">
    <citation type="submission" date="2023-03" db="EMBL/GenBank/DDBJ databases">
        <title>Complete genome of Cladonia borealis.</title>
        <authorList>
            <person name="Park H."/>
        </authorList>
    </citation>
    <scope>NUCLEOTIDE SEQUENCE</scope>
    <source>
        <strain evidence="2">ANT050790</strain>
    </source>
</reference>
<feature type="region of interest" description="Disordered" evidence="1">
    <location>
        <begin position="1"/>
        <end position="119"/>
    </location>
</feature>
<organism evidence="2 3">
    <name type="scientific">Cladonia borealis</name>
    <dbReference type="NCBI Taxonomy" id="184061"/>
    <lineage>
        <taxon>Eukaryota</taxon>
        <taxon>Fungi</taxon>
        <taxon>Dikarya</taxon>
        <taxon>Ascomycota</taxon>
        <taxon>Pezizomycotina</taxon>
        <taxon>Lecanoromycetes</taxon>
        <taxon>OSLEUM clade</taxon>
        <taxon>Lecanoromycetidae</taxon>
        <taxon>Lecanorales</taxon>
        <taxon>Lecanorineae</taxon>
        <taxon>Cladoniaceae</taxon>
        <taxon>Cladonia</taxon>
    </lineage>
</organism>